<evidence type="ECO:0000313" key="2">
    <source>
        <dbReference type="WBParaSite" id="nRc.2.0.1.t14972-RA"/>
    </source>
</evidence>
<proteinExistence type="predicted"/>
<sequence length="61" mass="6306">ENDDCADRPSASTPSLIFSPTVRAASPDDVVTTNDDAVGKVALGSAAGMQIFVSVLRLVEK</sequence>
<reference evidence="2" key="1">
    <citation type="submission" date="2022-11" db="UniProtKB">
        <authorList>
            <consortium name="WormBaseParasite"/>
        </authorList>
    </citation>
    <scope>IDENTIFICATION</scope>
</reference>
<dbReference type="WBParaSite" id="nRc.2.0.1.t14972-RA">
    <property type="protein sequence ID" value="nRc.2.0.1.t14972-RA"/>
    <property type="gene ID" value="nRc.2.0.1.g14972"/>
</dbReference>
<accession>A0A915ILB7</accession>
<keyword evidence="1" id="KW-1185">Reference proteome</keyword>
<protein>
    <submittedName>
        <fullName evidence="2">Uncharacterized protein</fullName>
    </submittedName>
</protein>
<organism evidence="1 2">
    <name type="scientific">Romanomermis culicivorax</name>
    <name type="common">Nematode worm</name>
    <dbReference type="NCBI Taxonomy" id="13658"/>
    <lineage>
        <taxon>Eukaryota</taxon>
        <taxon>Metazoa</taxon>
        <taxon>Ecdysozoa</taxon>
        <taxon>Nematoda</taxon>
        <taxon>Enoplea</taxon>
        <taxon>Dorylaimia</taxon>
        <taxon>Mermithida</taxon>
        <taxon>Mermithoidea</taxon>
        <taxon>Mermithidae</taxon>
        <taxon>Romanomermis</taxon>
    </lineage>
</organism>
<dbReference type="AlphaFoldDB" id="A0A915ILB7"/>
<evidence type="ECO:0000313" key="1">
    <source>
        <dbReference type="Proteomes" id="UP000887565"/>
    </source>
</evidence>
<dbReference type="Proteomes" id="UP000887565">
    <property type="component" value="Unplaced"/>
</dbReference>
<name>A0A915ILB7_ROMCU</name>